<keyword evidence="3" id="KW-0804">Transcription</keyword>
<name>A0A7T7CCZ4_9BACI</name>
<evidence type="ECO:0000313" key="6">
    <source>
        <dbReference type="EMBL" id="QQK77435.1"/>
    </source>
</evidence>
<dbReference type="KEGG" id="scia:HUG15_18855"/>
<dbReference type="Pfam" id="PF09339">
    <property type="entry name" value="HTH_IclR"/>
    <property type="match status" value="1"/>
</dbReference>
<dbReference type="InterPro" id="IPR029016">
    <property type="entry name" value="GAF-like_dom_sf"/>
</dbReference>
<dbReference type="GO" id="GO:0003677">
    <property type="term" value="F:DNA binding"/>
    <property type="evidence" value="ECO:0007669"/>
    <property type="project" value="UniProtKB-KW"/>
</dbReference>
<dbReference type="PROSITE" id="PS51077">
    <property type="entry name" value="HTH_ICLR"/>
    <property type="match status" value="1"/>
</dbReference>
<protein>
    <submittedName>
        <fullName evidence="6">IclR family transcriptional regulator</fullName>
    </submittedName>
</protein>
<evidence type="ECO:0000313" key="7">
    <source>
        <dbReference type="Proteomes" id="UP000595823"/>
    </source>
</evidence>
<proteinExistence type="predicted"/>
<evidence type="ECO:0000256" key="1">
    <source>
        <dbReference type="ARBA" id="ARBA00023015"/>
    </source>
</evidence>
<organism evidence="6 7">
    <name type="scientific">Salicibibacter cibarius</name>
    <dbReference type="NCBI Taxonomy" id="2743000"/>
    <lineage>
        <taxon>Bacteria</taxon>
        <taxon>Bacillati</taxon>
        <taxon>Bacillota</taxon>
        <taxon>Bacilli</taxon>
        <taxon>Bacillales</taxon>
        <taxon>Bacillaceae</taxon>
        <taxon>Salicibibacter</taxon>
    </lineage>
</organism>
<sequence length="254" mass="27748">MADTSTSQTLRRGLKVLDLFQGDEARYRARELAEILEMSPTVTLRLLNTLVEGGYLAKDEKTGEYSLGLSAYVLGLYANPQPKLARTAMPFLKEIASETGETVSLNFFDIVKLEGVCIASIESEQVLKTSAPIGVSKPVFLGASRKVLLAFLSPLQQEQIFKKAKNEGFEKIDILKDELEVIKKLGFSNTEGEVNVGTLNVAVPVISQSGTLLASIAISCPTFRKTDTTVEYFSRLAKNAADQIVRIIDNPNAL</sequence>
<dbReference type="PROSITE" id="PS51078">
    <property type="entry name" value="ICLR_ED"/>
    <property type="match status" value="1"/>
</dbReference>
<dbReference type="GO" id="GO:0003700">
    <property type="term" value="F:DNA-binding transcription factor activity"/>
    <property type="evidence" value="ECO:0007669"/>
    <property type="project" value="TreeGrafter"/>
</dbReference>
<evidence type="ECO:0000256" key="3">
    <source>
        <dbReference type="ARBA" id="ARBA00023163"/>
    </source>
</evidence>
<dbReference type="Pfam" id="PF01614">
    <property type="entry name" value="IclR_C"/>
    <property type="match status" value="1"/>
</dbReference>
<dbReference type="SUPFAM" id="SSF55781">
    <property type="entry name" value="GAF domain-like"/>
    <property type="match status" value="1"/>
</dbReference>
<feature type="domain" description="HTH iclR-type" evidence="4">
    <location>
        <begin position="7"/>
        <end position="69"/>
    </location>
</feature>
<dbReference type="Proteomes" id="UP000595823">
    <property type="component" value="Chromosome"/>
</dbReference>
<dbReference type="PANTHER" id="PTHR30136:SF24">
    <property type="entry name" value="HTH-TYPE TRANSCRIPTIONAL REPRESSOR ALLR"/>
    <property type="match status" value="1"/>
</dbReference>
<dbReference type="AlphaFoldDB" id="A0A7T7CCZ4"/>
<dbReference type="Gene3D" id="1.10.10.10">
    <property type="entry name" value="Winged helix-like DNA-binding domain superfamily/Winged helix DNA-binding domain"/>
    <property type="match status" value="1"/>
</dbReference>
<dbReference type="EMBL" id="CP054705">
    <property type="protein sequence ID" value="QQK77435.1"/>
    <property type="molecule type" value="Genomic_DNA"/>
</dbReference>
<keyword evidence="1" id="KW-0805">Transcription regulation</keyword>
<dbReference type="InterPro" id="IPR005471">
    <property type="entry name" value="Tscrpt_reg_IclR_N"/>
</dbReference>
<dbReference type="SMART" id="SM00346">
    <property type="entry name" value="HTH_ICLR"/>
    <property type="match status" value="1"/>
</dbReference>
<evidence type="ECO:0000259" key="5">
    <source>
        <dbReference type="PROSITE" id="PS51078"/>
    </source>
</evidence>
<feature type="domain" description="IclR-ED" evidence="5">
    <location>
        <begin position="70"/>
        <end position="250"/>
    </location>
</feature>
<dbReference type="RefSeq" id="WP_200124740.1">
    <property type="nucleotide sequence ID" value="NZ_CP054705.1"/>
</dbReference>
<dbReference type="InterPro" id="IPR050707">
    <property type="entry name" value="HTH_MetabolicPath_Reg"/>
</dbReference>
<evidence type="ECO:0000256" key="2">
    <source>
        <dbReference type="ARBA" id="ARBA00023125"/>
    </source>
</evidence>
<dbReference type="PANTHER" id="PTHR30136">
    <property type="entry name" value="HELIX-TURN-HELIX TRANSCRIPTIONAL REGULATOR, ICLR FAMILY"/>
    <property type="match status" value="1"/>
</dbReference>
<dbReference type="InterPro" id="IPR014757">
    <property type="entry name" value="Tscrpt_reg_IclR_C"/>
</dbReference>
<keyword evidence="7" id="KW-1185">Reference proteome</keyword>
<dbReference type="InterPro" id="IPR036390">
    <property type="entry name" value="WH_DNA-bd_sf"/>
</dbReference>
<dbReference type="SUPFAM" id="SSF46785">
    <property type="entry name" value="Winged helix' DNA-binding domain"/>
    <property type="match status" value="1"/>
</dbReference>
<evidence type="ECO:0000259" key="4">
    <source>
        <dbReference type="PROSITE" id="PS51077"/>
    </source>
</evidence>
<keyword evidence="2" id="KW-0238">DNA-binding</keyword>
<dbReference type="Gene3D" id="3.30.450.40">
    <property type="match status" value="1"/>
</dbReference>
<reference evidence="6 7" key="1">
    <citation type="submission" date="2020-06" db="EMBL/GenBank/DDBJ databases">
        <title>Genomic analysis of Salicibibacter sp. NKC5-3.</title>
        <authorList>
            <person name="Oh Y.J."/>
        </authorList>
    </citation>
    <scope>NUCLEOTIDE SEQUENCE [LARGE SCALE GENOMIC DNA]</scope>
    <source>
        <strain evidence="6 7">NKC5-3</strain>
    </source>
</reference>
<gene>
    <name evidence="6" type="ORF">HUG15_18855</name>
</gene>
<dbReference type="GO" id="GO:0045892">
    <property type="term" value="P:negative regulation of DNA-templated transcription"/>
    <property type="evidence" value="ECO:0007669"/>
    <property type="project" value="UniProtKB-ARBA"/>
</dbReference>
<dbReference type="InterPro" id="IPR036388">
    <property type="entry name" value="WH-like_DNA-bd_sf"/>
</dbReference>
<accession>A0A7T7CCZ4</accession>